<dbReference type="RefSeq" id="XP_038749022.1">
    <property type="nucleotide sequence ID" value="XM_038885823.1"/>
</dbReference>
<comment type="caution">
    <text evidence="2">The sequence shown here is derived from an EMBL/GenBank/DDBJ whole genome shotgun (WGS) entry which is preliminary data.</text>
</comment>
<dbReference type="Proteomes" id="UP000781932">
    <property type="component" value="Unassembled WGS sequence"/>
</dbReference>
<evidence type="ECO:0000256" key="1">
    <source>
        <dbReference type="SAM" id="MobiDB-lite"/>
    </source>
</evidence>
<protein>
    <submittedName>
        <fullName evidence="2">Uncharacterized protein</fullName>
    </submittedName>
</protein>
<dbReference type="EMBL" id="JAATWM020000007">
    <property type="protein sequence ID" value="KAF9879561.1"/>
    <property type="molecule type" value="Genomic_DNA"/>
</dbReference>
<keyword evidence="3" id="KW-1185">Reference proteome</keyword>
<accession>A0A9P6IFF9</accession>
<sequence length="414" mass="43464">MVFPVLPKTPIPSLSLSAAGLVALADLQTIAHRTALTGTSSWFDGLVLAPGLHYQQAADGVVAGEAAASAETSKAFDGGNAGGGGGLFGTEALPGGGVKNVRITNPGMLLFLSRLGVEDRRAREREMRKSKGAGGIEAQGKGSRVIVLDVGAVAARKRRTRRGRAFEHDGEWEFERGSHLLYLASPLLTLAALTVMVLLGDWWGLAAITALITSRLLNIYIIKQRTPTPPPPSPPSTSSSKMSEYTIPLSGALTVRMRGPAADLAALTTETWLLSKTAAQGYLEAVAKLAVYMVAVFSGNVSQAGNMVLLVLLLGSAGLLGLSNGFMKGVKGSGRVARVWDETKMAAGSGRGGEGGGGQQLRRRREFDAFVQGQQRPAVQSRRETEDGNGGEWGSQAGTVVRDSYPFEGSVDYT</sequence>
<organism evidence="2 3">
    <name type="scientific">Colletotrichum karsti</name>
    <dbReference type="NCBI Taxonomy" id="1095194"/>
    <lineage>
        <taxon>Eukaryota</taxon>
        <taxon>Fungi</taxon>
        <taxon>Dikarya</taxon>
        <taxon>Ascomycota</taxon>
        <taxon>Pezizomycotina</taxon>
        <taxon>Sordariomycetes</taxon>
        <taxon>Hypocreomycetidae</taxon>
        <taxon>Glomerellales</taxon>
        <taxon>Glomerellaceae</taxon>
        <taxon>Colletotrichum</taxon>
        <taxon>Colletotrichum boninense species complex</taxon>
    </lineage>
</organism>
<gene>
    <name evidence="2" type="ORF">CkaCkLH20_03104</name>
</gene>
<feature type="region of interest" description="Disordered" evidence="1">
    <location>
        <begin position="370"/>
        <end position="414"/>
    </location>
</feature>
<proteinExistence type="predicted"/>
<reference evidence="2" key="1">
    <citation type="submission" date="2020-03" db="EMBL/GenBank/DDBJ databases">
        <authorList>
            <person name="He L."/>
        </authorList>
    </citation>
    <scope>NUCLEOTIDE SEQUENCE</scope>
    <source>
        <strain evidence="2">CkLH20</strain>
    </source>
</reference>
<reference evidence="2" key="2">
    <citation type="submission" date="2020-11" db="EMBL/GenBank/DDBJ databases">
        <title>Whole genome sequencing of Colletotrichum sp.</title>
        <authorList>
            <person name="Li H."/>
        </authorList>
    </citation>
    <scope>NUCLEOTIDE SEQUENCE</scope>
    <source>
        <strain evidence="2">CkLH20</strain>
    </source>
</reference>
<dbReference type="AlphaFoldDB" id="A0A9P6IFF9"/>
<dbReference type="OrthoDB" id="2956246at2759"/>
<evidence type="ECO:0000313" key="3">
    <source>
        <dbReference type="Proteomes" id="UP000781932"/>
    </source>
</evidence>
<dbReference type="GeneID" id="62158897"/>
<evidence type="ECO:0000313" key="2">
    <source>
        <dbReference type="EMBL" id="KAF9879561.1"/>
    </source>
</evidence>
<name>A0A9P6IFF9_9PEZI</name>